<proteinExistence type="inferred from homology"/>
<reference evidence="3 4" key="1">
    <citation type="submission" date="2024-02" db="EMBL/GenBank/DDBJ databases">
        <authorList>
            <person name="Vignale AGUSTIN F."/>
            <person name="Sosa J E."/>
            <person name="Modenutti C."/>
        </authorList>
    </citation>
    <scope>NUCLEOTIDE SEQUENCE [LARGE SCALE GENOMIC DNA]</scope>
</reference>
<dbReference type="Proteomes" id="UP001642360">
    <property type="component" value="Unassembled WGS sequence"/>
</dbReference>
<evidence type="ECO:0000313" key="4">
    <source>
        <dbReference type="Proteomes" id="UP001642360"/>
    </source>
</evidence>
<dbReference type="PANTHER" id="PTHR32285">
    <property type="entry name" value="PROTEIN TRICHOME BIREFRINGENCE-LIKE 9-RELATED"/>
    <property type="match status" value="1"/>
</dbReference>
<accession>A0ABC8S3S3</accession>
<gene>
    <name evidence="3" type="ORF">ILEXP_LOCUS18587</name>
</gene>
<sequence length="238" mass="27862">MTKEYNASIGFYWAPLLVESNCDDPLNHRVQNRIARIQTIEKHAKHWTDADILIFDSYAWWLENTMTLLWESFNSSEGIYKEVGKLRGYEMALKTWSDWLDIHVNRTKTQLFFMSLSPSHFLGADWGMASDQNCYNETEPISKDGYWGSMSDHRMMQIVEATIDELRTRGLAVQIINITQPSEYRKDAHPSIYRRSPVPLTEEQLSNPQSYSDCLHWCLPGVPDVWNELLYAYLFNYS</sequence>
<dbReference type="AlphaFoldDB" id="A0ABC8S3S3"/>
<comment type="caution">
    <text evidence="3">The sequence shown here is derived from an EMBL/GenBank/DDBJ whole genome shotgun (WGS) entry which is preliminary data.</text>
</comment>
<dbReference type="InterPro" id="IPR029962">
    <property type="entry name" value="TBL"/>
</dbReference>
<dbReference type="PANTHER" id="PTHR32285:SF239">
    <property type="entry name" value="PROTEIN TRICHOME BIREFRINGENCE-LIKE 34"/>
    <property type="match status" value="1"/>
</dbReference>
<keyword evidence="4" id="KW-1185">Reference proteome</keyword>
<organism evidence="3 4">
    <name type="scientific">Ilex paraguariensis</name>
    <name type="common">yerba mate</name>
    <dbReference type="NCBI Taxonomy" id="185542"/>
    <lineage>
        <taxon>Eukaryota</taxon>
        <taxon>Viridiplantae</taxon>
        <taxon>Streptophyta</taxon>
        <taxon>Embryophyta</taxon>
        <taxon>Tracheophyta</taxon>
        <taxon>Spermatophyta</taxon>
        <taxon>Magnoliopsida</taxon>
        <taxon>eudicotyledons</taxon>
        <taxon>Gunneridae</taxon>
        <taxon>Pentapetalae</taxon>
        <taxon>asterids</taxon>
        <taxon>campanulids</taxon>
        <taxon>Aquifoliales</taxon>
        <taxon>Aquifoliaceae</taxon>
        <taxon>Ilex</taxon>
    </lineage>
</organism>
<evidence type="ECO:0000259" key="2">
    <source>
        <dbReference type="Pfam" id="PF13839"/>
    </source>
</evidence>
<evidence type="ECO:0000256" key="1">
    <source>
        <dbReference type="ARBA" id="ARBA00007727"/>
    </source>
</evidence>
<feature type="domain" description="Trichome birefringence-like C-terminal" evidence="2">
    <location>
        <begin position="3"/>
        <end position="232"/>
    </location>
</feature>
<dbReference type="Pfam" id="PF13839">
    <property type="entry name" value="PC-Esterase"/>
    <property type="match status" value="1"/>
</dbReference>
<dbReference type="InterPro" id="IPR026057">
    <property type="entry name" value="TBL_C"/>
</dbReference>
<evidence type="ECO:0000313" key="3">
    <source>
        <dbReference type="EMBL" id="CAK9150435.1"/>
    </source>
</evidence>
<comment type="similarity">
    <text evidence="1">Belongs to the PC-esterase family. TBL subfamily.</text>
</comment>
<name>A0ABC8S3S3_9AQUA</name>
<protein>
    <recommendedName>
        <fullName evidence="2">Trichome birefringence-like C-terminal domain-containing protein</fullName>
    </recommendedName>
</protein>
<dbReference type="EMBL" id="CAUOFW020002036">
    <property type="protein sequence ID" value="CAK9150435.1"/>
    <property type="molecule type" value="Genomic_DNA"/>
</dbReference>